<evidence type="ECO:0000313" key="9">
    <source>
        <dbReference type="Proteomes" id="UP000178925"/>
    </source>
</evidence>
<dbReference type="InterPro" id="IPR010075">
    <property type="entry name" value="PRibForGlyAmidine_synth_PurQ"/>
</dbReference>
<dbReference type="SMART" id="SM01211">
    <property type="entry name" value="GATase_5"/>
    <property type="match status" value="1"/>
</dbReference>
<keyword evidence="3" id="KW-0547">Nucleotide-binding</keyword>
<dbReference type="PANTHER" id="PTHR10099:SF1">
    <property type="entry name" value="PHOSPHORIBOSYLFORMYLGLYCINAMIDINE SYNTHASE"/>
    <property type="match status" value="1"/>
</dbReference>
<dbReference type="Proteomes" id="UP000178925">
    <property type="component" value="Unassembled WGS sequence"/>
</dbReference>
<protein>
    <submittedName>
        <fullName evidence="8">Uncharacterized protein</fullName>
    </submittedName>
</protein>
<dbReference type="GO" id="GO:0006189">
    <property type="term" value="P:'de novo' IMP biosynthetic process"/>
    <property type="evidence" value="ECO:0007669"/>
    <property type="project" value="InterPro"/>
</dbReference>
<dbReference type="GO" id="GO:0005524">
    <property type="term" value="F:ATP binding"/>
    <property type="evidence" value="ECO:0007669"/>
    <property type="project" value="UniProtKB-KW"/>
</dbReference>
<sequence length="264" mass="28876">MSKPNVIILSGYGLNCEDETAHAFNVAGGVSEIVHVNDVVAQPKKLSRVQILAVPGGFSYGDDTGSGKAYANKLKNHLTEQLLAFVQKDTLTIGICNGFQILTQTGLLPGALTYNDAPRYLTRWVDLTVATPNKKLVPPESPWLAGITELSLPIAHGEGKYYADEKTLATLKRAGQIAYRYIKGETATLQSLPANPNGSLLDIAGITAYNGRVFGTMPHPERAVYFTQLPHWTLQKEILQRANQPLPKFADGLQIFKNAIHYFK</sequence>
<keyword evidence="4" id="KW-0658">Purine biosynthesis</keyword>
<evidence type="ECO:0000256" key="3">
    <source>
        <dbReference type="ARBA" id="ARBA00022741"/>
    </source>
</evidence>
<dbReference type="PANTHER" id="PTHR10099">
    <property type="entry name" value="PHOSPHORIBOSYLFORMYLGLYCINAMIDINE SYNTHASE"/>
    <property type="match status" value="1"/>
</dbReference>
<name>A0A1F5SKS0_9BACT</name>
<dbReference type="PIRSF" id="PIRSF001586">
    <property type="entry name" value="FGAM_synth_I"/>
    <property type="match status" value="1"/>
</dbReference>
<dbReference type="GO" id="GO:0004642">
    <property type="term" value="F:phosphoribosylformylglycinamidine synthase activity"/>
    <property type="evidence" value="ECO:0007669"/>
    <property type="project" value="InterPro"/>
</dbReference>
<organism evidence="8 9">
    <name type="scientific">Candidatus Falkowbacteria bacterium RIFOXYA2_FULL_47_9</name>
    <dbReference type="NCBI Taxonomy" id="1797995"/>
    <lineage>
        <taxon>Bacteria</taxon>
        <taxon>Candidatus Falkowiibacteriota</taxon>
    </lineage>
</organism>
<keyword evidence="2" id="KW-0436">Ligase</keyword>
<gene>
    <name evidence="8" type="ORF">A2242_03360</name>
</gene>
<evidence type="ECO:0000256" key="6">
    <source>
        <dbReference type="ARBA" id="ARBA00022840"/>
    </source>
</evidence>
<dbReference type="EMBL" id="MFGC01000026">
    <property type="protein sequence ID" value="OGF27280.1"/>
    <property type="molecule type" value="Genomic_DNA"/>
</dbReference>
<evidence type="ECO:0000256" key="7">
    <source>
        <dbReference type="ARBA" id="ARBA00022962"/>
    </source>
</evidence>
<dbReference type="GO" id="GO:0016787">
    <property type="term" value="F:hydrolase activity"/>
    <property type="evidence" value="ECO:0007669"/>
    <property type="project" value="UniProtKB-KW"/>
</dbReference>
<keyword evidence="6" id="KW-0067">ATP-binding</keyword>
<dbReference type="Gene3D" id="3.40.50.880">
    <property type="match status" value="1"/>
</dbReference>
<dbReference type="InterPro" id="IPR029062">
    <property type="entry name" value="Class_I_gatase-like"/>
</dbReference>
<accession>A0A1F5SKS0</accession>
<evidence type="ECO:0000256" key="4">
    <source>
        <dbReference type="ARBA" id="ARBA00022755"/>
    </source>
</evidence>
<dbReference type="CDD" id="cd01740">
    <property type="entry name" value="GATase1_FGAR_AT"/>
    <property type="match status" value="1"/>
</dbReference>
<dbReference type="SUPFAM" id="SSF52317">
    <property type="entry name" value="Class I glutamine amidotransferase-like"/>
    <property type="match status" value="1"/>
</dbReference>
<keyword evidence="7" id="KW-0315">Glutamine amidotransferase</keyword>
<dbReference type="STRING" id="1797995.A2242_03360"/>
<dbReference type="AlphaFoldDB" id="A0A1F5SKS0"/>
<keyword evidence="5" id="KW-0378">Hydrolase</keyword>
<evidence type="ECO:0000256" key="5">
    <source>
        <dbReference type="ARBA" id="ARBA00022801"/>
    </source>
</evidence>
<dbReference type="Pfam" id="PF13507">
    <property type="entry name" value="GATase_5"/>
    <property type="match status" value="1"/>
</dbReference>
<evidence type="ECO:0000256" key="1">
    <source>
        <dbReference type="ARBA" id="ARBA00022490"/>
    </source>
</evidence>
<proteinExistence type="predicted"/>
<reference evidence="8 9" key="1">
    <citation type="journal article" date="2016" name="Nat. Commun.">
        <title>Thousands of microbial genomes shed light on interconnected biogeochemical processes in an aquifer system.</title>
        <authorList>
            <person name="Anantharaman K."/>
            <person name="Brown C.T."/>
            <person name="Hug L.A."/>
            <person name="Sharon I."/>
            <person name="Castelle C.J."/>
            <person name="Probst A.J."/>
            <person name="Thomas B.C."/>
            <person name="Singh A."/>
            <person name="Wilkins M.J."/>
            <person name="Karaoz U."/>
            <person name="Brodie E.L."/>
            <person name="Williams K.H."/>
            <person name="Hubbard S.S."/>
            <person name="Banfield J.F."/>
        </authorList>
    </citation>
    <scope>NUCLEOTIDE SEQUENCE [LARGE SCALE GENOMIC DNA]</scope>
</reference>
<comment type="caution">
    <text evidence="8">The sequence shown here is derived from an EMBL/GenBank/DDBJ whole genome shotgun (WGS) entry which is preliminary data.</text>
</comment>
<evidence type="ECO:0000313" key="8">
    <source>
        <dbReference type="EMBL" id="OGF27280.1"/>
    </source>
</evidence>
<evidence type="ECO:0000256" key="2">
    <source>
        <dbReference type="ARBA" id="ARBA00022598"/>
    </source>
</evidence>
<keyword evidence="1" id="KW-0963">Cytoplasm</keyword>
<dbReference type="GO" id="GO:0005737">
    <property type="term" value="C:cytoplasm"/>
    <property type="evidence" value="ECO:0007669"/>
    <property type="project" value="TreeGrafter"/>
</dbReference>
<dbReference type="PROSITE" id="PS51273">
    <property type="entry name" value="GATASE_TYPE_1"/>
    <property type="match status" value="1"/>
</dbReference>